<dbReference type="OMA" id="FEACGRF"/>
<comment type="caution">
    <text evidence="3">The sequence shown here is derived from an EMBL/GenBank/DDBJ whole genome shotgun (WGS) entry which is preliminary data.</text>
</comment>
<dbReference type="AlphaFoldDB" id="A0A1R3JD88"/>
<feature type="repeat" description="PPR" evidence="2">
    <location>
        <begin position="400"/>
        <end position="434"/>
    </location>
</feature>
<organism evidence="3 4">
    <name type="scientific">Corchorus capsularis</name>
    <name type="common">Jute</name>
    <dbReference type="NCBI Taxonomy" id="210143"/>
    <lineage>
        <taxon>Eukaryota</taxon>
        <taxon>Viridiplantae</taxon>
        <taxon>Streptophyta</taxon>
        <taxon>Embryophyta</taxon>
        <taxon>Tracheophyta</taxon>
        <taxon>Spermatophyta</taxon>
        <taxon>Magnoliopsida</taxon>
        <taxon>eudicotyledons</taxon>
        <taxon>Gunneridae</taxon>
        <taxon>Pentapetalae</taxon>
        <taxon>rosids</taxon>
        <taxon>malvids</taxon>
        <taxon>Malvales</taxon>
        <taxon>Malvaceae</taxon>
        <taxon>Grewioideae</taxon>
        <taxon>Apeibeae</taxon>
        <taxon>Corchorus</taxon>
    </lineage>
</organism>
<keyword evidence="1" id="KW-0677">Repeat</keyword>
<name>A0A1R3JD88_COCAP</name>
<dbReference type="EMBL" id="AWWV01008149">
    <property type="protein sequence ID" value="OMO92791.1"/>
    <property type="molecule type" value="Genomic_DNA"/>
</dbReference>
<dbReference type="PANTHER" id="PTHR47926">
    <property type="entry name" value="PENTATRICOPEPTIDE REPEAT-CONTAINING PROTEIN"/>
    <property type="match status" value="1"/>
</dbReference>
<dbReference type="Pfam" id="PF13041">
    <property type="entry name" value="PPR_2"/>
    <property type="match status" value="4"/>
</dbReference>
<evidence type="ECO:0000313" key="3">
    <source>
        <dbReference type="EMBL" id="OMO92791.1"/>
    </source>
</evidence>
<proteinExistence type="predicted"/>
<dbReference type="InterPro" id="IPR011990">
    <property type="entry name" value="TPR-like_helical_dom_sf"/>
</dbReference>
<gene>
    <name evidence="3" type="ORF">CCACVL1_06750</name>
</gene>
<dbReference type="PANTHER" id="PTHR47926:SF347">
    <property type="entry name" value="PENTATRICOPEPTIDE REPEAT-CONTAINING PROTEIN"/>
    <property type="match status" value="1"/>
</dbReference>
<sequence>MLTKPKSSIFYSRLLVPIRTPSFSLHTTTKSNNVVDSAKTRNKAANLIVYCNTRITQNGRNGNIKEAESIFDNMPVKTTVSWTAMLTAYADNGNISKARQVFDKMPERTISSYNAMITAYNKTRCMVDEAYKLFCSMPERNAVSYATMITGFANMGKFNKAVQVYENTPVRWREPVCSNALMNGYLKDGRLDAAVGVFEGMVDKDVVSWSLMVDGYCKSGNIVQARKLFDKMVERNVVTWTTMIDGYMKMGCLVDGFDLFSSMRKESAFLVNSTTLTVMFEGCGHFDRYTEGIQLHGLVIRFGFEFDDFLGNSIITMYCRFGCTDAASLVFHTMRKKNLVSWNSLITGYVQENQIEEAYELFEKMPKRDAVSWTAMIMGFSSEGQTDKSVKLFRMMPEKDIVAWTAVISGFVSNEMYEEAFHWFIEMLQKSVKPISLTLSSLLSASANLATLIQGQQVHAQAVKMHLEFDLSIQNSLVSMYSKCGNVADACQLFMSIKEKNIVSFNSMITGYAQNGFGEEALKLFRKMQIEGQEPNQITFLAVLSACTHVGLVEVGWEHFKSMKSLYNIEPGPDHYACMVDLLGRAGLFDEAVDLINSMPFKPHSGVWGALLGSSRTHLRLDLAKLAAQQLTQLEPDSATPYVVLSNLYSVLGKKKDGDQLRTYKKSKGIKKSPGCSWVILKDKVHLFLSGDQSHMDSEEIRITLWTIVREMEELVIIQACGFVRKGTVVVFVVMWSLMPLFTWYLHKRLNDDNVDFGHLSERGNDDFAPSWITVYLNRRECVVEESSGQLGRYLYSLAAMPSHLVVPFAGHIDRVPVSL</sequence>
<dbReference type="Pfam" id="PF01535">
    <property type="entry name" value="PPR"/>
    <property type="match status" value="5"/>
</dbReference>
<evidence type="ECO:0000256" key="2">
    <source>
        <dbReference type="PROSITE-ProRule" id="PRU00708"/>
    </source>
</evidence>
<dbReference type="STRING" id="210143.A0A1R3JD88"/>
<dbReference type="GO" id="GO:0003723">
    <property type="term" value="F:RNA binding"/>
    <property type="evidence" value="ECO:0007669"/>
    <property type="project" value="InterPro"/>
</dbReference>
<evidence type="ECO:0000256" key="1">
    <source>
        <dbReference type="ARBA" id="ARBA00022737"/>
    </source>
</evidence>
<dbReference type="Pfam" id="PF20431">
    <property type="entry name" value="E_motif"/>
    <property type="match status" value="1"/>
</dbReference>
<dbReference type="FunFam" id="1.25.40.10:FF:000090">
    <property type="entry name" value="Pentatricopeptide repeat-containing protein, chloroplastic"/>
    <property type="match status" value="1"/>
</dbReference>
<dbReference type="OrthoDB" id="1903086at2759"/>
<reference evidence="3 4" key="1">
    <citation type="submission" date="2013-09" db="EMBL/GenBank/DDBJ databases">
        <title>Corchorus capsularis genome sequencing.</title>
        <authorList>
            <person name="Alam M."/>
            <person name="Haque M.S."/>
            <person name="Islam M.S."/>
            <person name="Emdad E.M."/>
            <person name="Islam M.M."/>
            <person name="Ahmed B."/>
            <person name="Halim A."/>
            <person name="Hossen Q.M.M."/>
            <person name="Hossain M.Z."/>
            <person name="Ahmed R."/>
            <person name="Khan M.M."/>
            <person name="Islam R."/>
            <person name="Rashid M.M."/>
            <person name="Khan S.A."/>
            <person name="Rahman M.S."/>
            <person name="Alam M."/>
        </authorList>
    </citation>
    <scope>NUCLEOTIDE SEQUENCE [LARGE SCALE GENOMIC DNA]</scope>
    <source>
        <strain evidence="4">cv. CVL-1</strain>
        <tissue evidence="3">Whole seedling</tissue>
    </source>
</reference>
<dbReference type="Proteomes" id="UP000188268">
    <property type="component" value="Unassembled WGS sequence"/>
</dbReference>
<dbReference type="Gramene" id="OMO92791">
    <property type="protein sequence ID" value="OMO92791"/>
    <property type="gene ID" value="CCACVL1_06750"/>
</dbReference>
<feature type="repeat" description="PPR" evidence="2">
    <location>
        <begin position="338"/>
        <end position="372"/>
    </location>
</feature>
<feature type="repeat" description="PPR" evidence="2">
    <location>
        <begin position="141"/>
        <end position="175"/>
    </location>
</feature>
<dbReference type="GO" id="GO:0009451">
    <property type="term" value="P:RNA modification"/>
    <property type="evidence" value="ECO:0007669"/>
    <property type="project" value="InterPro"/>
</dbReference>
<feature type="repeat" description="PPR" evidence="2">
    <location>
        <begin position="78"/>
        <end position="112"/>
    </location>
</feature>
<dbReference type="Pfam" id="PF12854">
    <property type="entry name" value="PPR_1"/>
    <property type="match status" value="1"/>
</dbReference>
<feature type="repeat" description="PPR" evidence="2">
    <location>
        <begin position="501"/>
        <end position="535"/>
    </location>
</feature>
<dbReference type="NCBIfam" id="TIGR00756">
    <property type="entry name" value="PPR"/>
    <property type="match status" value="10"/>
</dbReference>
<dbReference type="Gene3D" id="1.25.40.10">
    <property type="entry name" value="Tetratricopeptide repeat domain"/>
    <property type="match status" value="5"/>
</dbReference>
<feature type="repeat" description="PPR" evidence="2">
    <location>
        <begin position="205"/>
        <end position="239"/>
    </location>
</feature>
<accession>A0A1R3JD88</accession>
<dbReference type="FunFam" id="1.25.40.10:FF:000606">
    <property type="entry name" value="Putative pentatricopeptide repeat-containing protein"/>
    <property type="match status" value="1"/>
</dbReference>
<keyword evidence="4" id="KW-1185">Reference proteome</keyword>
<dbReference type="InterPro" id="IPR002885">
    <property type="entry name" value="PPR_rpt"/>
</dbReference>
<evidence type="ECO:0000313" key="4">
    <source>
        <dbReference type="Proteomes" id="UP000188268"/>
    </source>
</evidence>
<dbReference type="InterPro" id="IPR046960">
    <property type="entry name" value="PPR_At4g14850-like_plant"/>
</dbReference>
<dbReference type="InterPro" id="IPR046848">
    <property type="entry name" value="E_motif"/>
</dbReference>
<protein>
    <submittedName>
        <fullName evidence="3">Uncharacterized protein</fullName>
    </submittedName>
</protein>
<dbReference type="PROSITE" id="PS51375">
    <property type="entry name" value="PPR"/>
    <property type="match status" value="6"/>
</dbReference>